<sequence length="214" mass="23967">MSYSQWDVLNNNYMFETRPQPDLSDANAEMSRLQPILQHIPLSSPAFRQAMSSVLQHLQVVSRALALGCGMSSEFRYLPEAWGLPELQIVHARYLTPLSYHLYSALGAAELLATGHGRYSHFPLGVGCMLSILRLWETFPEAVANLRRAAGPHYTATIDQAERTLMQMVPQTQQALTISRSAVESAIWEAAVRASQLAYEVRGRVAKSMEQEVY</sequence>
<evidence type="ECO:0000313" key="2">
    <source>
        <dbReference type="Proteomes" id="UP001235840"/>
    </source>
</evidence>
<organism evidence="1 2">
    <name type="scientific">Caldalkalibacillus horti</name>
    <dbReference type="NCBI Taxonomy" id="77523"/>
    <lineage>
        <taxon>Bacteria</taxon>
        <taxon>Bacillati</taxon>
        <taxon>Bacillota</taxon>
        <taxon>Bacilli</taxon>
        <taxon>Bacillales</taxon>
        <taxon>Bacillaceae</taxon>
        <taxon>Caldalkalibacillus</taxon>
    </lineage>
</organism>
<dbReference type="EMBL" id="JAUSTY010000005">
    <property type="protein sequence ID" value="MDQ0165722.1"/>
    <property type="molecule type" value="Genomic_DNA"/>
</dbReference>
<evidence type="ECO:0008006" key="3">
    <source>
        <dbReference type="Google" id="ProtNLM"/>
    </source>
</evidence>
<proteinExistence type="predicted"/>
<dbReference type="Proteomes" id="UP001235840">
    <property type="component" value="Unassembled WGS sequence"/>
</dbReference>
<name>A0ABT9VY30_9BACI</name>
<reference evidence="1 2" key="1">
    <citation type="submission" date="2023-07" db="EMBL/GenBank/DDBJ databases">
        <title>Genomic Encyclopedia of Type Strains, Phase IV (KMG-IV): sequencing the most valuable type-strain genomes for metagenomic binning, comparative biology and taxonomic classification.</title>
        <authorList>
            <person name="Goeker M."/>
        </authorList>
    </citation>
    <scope>NUCLEOTIDE SEQUENCE [LARGE SCALE GENOMIC DNA]</scope>
    <source>
        <strain evidence="1 2">DSM 12751</strain>
    </source>
</reference>
<accession>A0ABT9VY30</accession>
<keyword evidence="2" id="KW-1185">Reference proteome</keyword>
<comment type="caution">
    <text evidence="1">The sequence shown here is derived from an EMBL/GenBank/DDBJ whole genome shotgun (WGS) entry which is preliminary data.</text>
</comment>
<gene>
    <name evidence="1" type="ORF">J2S11_001623</name>
</gene>
<dbReference type="RefSeq" id="WP_307393149.1">
    <property type="nucleotide sequence ID" value="NZ_JAUSTY010000005.1"/>
</dbReference>
<protein>
    <recommendedName>
        <fullName evidence="3">DUF2520 domain-containing protein</fullName>
    </recommendedName>
</protein>
<evidence type="ECO:0000313" key="1">
    <source>
        <dbReference type="EMBL" id="MDQ0165722.1"/>
    </source>
</evidence>